<keyword evidence="7" id="KW-0378">Hydrolase</keyword>
<evidence type="ECO:0000256" key="5">
    <source>
        <dbReference type="ARBA" id="ARBA00022723"/>
    </source>
</evidence>
<dbReference type="Gene3D" id="3.30.420.10">
    <property type="entry name" value="Ribonuclease H-like superfamily/Ribonuclease H"/>
    <property type="match status" value="1"/>
</dbReference>
<dbReference type="PROSITE" id="PS50879">
    <property type="entry name" value="RNASE_H_1"/>
    <property type="match status" value="1"/>
</dbReference>
<dbReference type="Pfam" id="PF00075">
    <property type="entry name" value="RNase_H"/>
    <property type="match status" value="1"/>
</dbReference>
<dbReference type="InterPro" id="IPR012337">
    <property type="entry name" value="RNaseH-like_sf"/>
</dbReference>
<dbReference type="SUPFAM" id="SSF53098">
    <property type="entry name" value="Ribonuclease H-like"/>
    <property type="match status" value="1"/>
</dbReference>
<evidence type="ECO:0000256" key="4">
    <source>
        <dbReference type="ARBA" id="ARBA00022722"/>
    </source>
</evidence>
<evidence type="ECO:0000256" key="3">
    <source>
        <dbReference type="ARBA" id="ARBA00012180"/>
    </source>
</evidence>
<dbReference type="STRING" id="597456.A0A0L7QLK4"/>
<feature type="domain" description="RNase H type-1" evidence="8">
    <location>
        <begin position="44"/>
        <end position="190"/>
    </location>
</feature>
<dbReference type="OrthoDB" id="407198at2759"/>
<keyword evidence="4" id="KW-0540">Nuclease</keyword>
<accession>A0A0L7QLK4</accession>
<dbReference type="GO" id="GO:0004523">
    <property type="term" value="F:RNA-DNA hybrid ribonuclease activity"/>
    <property type="evidence" value="ECO:0007669"/>
    <property type="project" value="UniProtKB-EC"/>
</dbReference>
<evidence type="ECO:0000313" key="10">
    <source>
        <dbReference type="Proteomes" id="UP000053825"/>
    </source>
</evidence>
<dbReference type="FunFam" id="3.30.420.10:FF:000115">
    <property type="entry name" value="Ribonuclease H"/>
    <property type="match status" value="1"/>
</dbReference>
<evidence type="ECO:0000256" key="2">
    <source>
        <dbReference type="ARBA" id="ARBA00005300"/>
    </source>
</evidence>
<dbReference type="InterPro" id="IPR036397">
    <property type="entry name" value="RNaseH_sf"/>
</dbReference>
<dbReference type="InterPro" id="IPR002156">
    <property type="entry name" value="RNaseH_domain"/>
</dbReference>
<protein>
    <recommendedName>
        <fullName evidence="3">ribonuclease H</fullName>
        <ecNumber evidence="3">3.1.26.4</ecNumber>
    </recommendedName>
</protein>
<evidence type="ECO:0000256" key="7">
    <source>
        <dbReference type="ARBA" id="ARBA00022801"/>
    </source>
</evidence>
<dbReference type="GO" id="GO:0003676">
    <property type="term" value="F:nucleic acid binding"/>
    <property type="evidence" value="ECO:0007669"/>
    <property type="project" value="InterPro"/>
</dbReference>
<evidence type="ECO:0000256" key="1">
    <source>
        <dbReference type="ARBA" id="ARBA00000077"/>
    </source>
</evidence>
<gene>
    <name evidence="9" type="ORF">WH47_11058</name>
</gene>
<evidence type="ECO:0000313" key="9">
    <source>
        <dbReference type="EMBL" id="KOC59429.1"/>
    </source>
</evidence>
<dbReference type="CDD" id="cd09280">
    <property type="entry name" value="RNase_HI_eukaryote_like"/>
    <property type="match status" value="1"/>
</dbReference>
<proteinExistence type="inferred from homology"/>
<feature type="non-terminal residue" evidence="9">
    <location>
        <position position="1"/>
    </location>
</feature>
<sequence length="196" mass="21682">QLQNESTETDNKPPLKKRKRTILKEYSELVCTENKKTSDYIIDSDGYVNVYTDGACSSNGYKTAQAGIGVWFGDNHPLNVSEAVVGRATNNVAEIQAVIVAAKQAKKAGIKNLKIITDSKFLISCINIWMRKWKTNGWITTANKPVINKVELLEMEEALKSLNVAWNHVNGHVGIHGNEMADKLARAGVLKNLKNS</sequence>
<dbReference type="InterPro" id="IPR050092">
    <property type="entry name" value="RNase_H"/>
</dbReference>
<dbReference type="PANTHER" id="PTHR10642:SF26">
    <property type="entry name" value="RIBONUCLEASE H1"/>
    <property type="match status" value="1"/>
</dbReference>
<comment type="catalytic activity">
    <reaction evidence="1">
        <text>Endonucleolytic cleavage to 5'-phosphomonoester.</text>
        <dbReference type="EC" id="3.1.26.4"/>
    </reaction>
</comment>
<organism evidence="9 10">
    <name type="scientific">Habropoda laboriosa</name>
    <dbReference type="NCBI Taxonomy" id="597456"/>
    <lineage>
        <taxon>Eukaryota</taxon>
        <taxon>Metazoa</taxon>
        <taxon>Ecdysozoa</taxon>
        <taxon>Arthropoda</taxon>
        <taxon>Hexapoda</taxon>
        <taxon>Insecta</taxon>
        <taxon>Pterygota</taxon>
        <taxon>Neoptera</taxon>
        <taxon>Endopterygota</taxon>
        <taxon>Hymenoptera</taxon>
        <taxon>Apocrita</taxon>
        <taxon>Aculeata</taxon>
        <taxon>Apoidea</taxon>
        <taxon>Anthophila</taxon>
        <taxon>Apidae</taxon>
        <taxon>Habropoda</taxon>
    </lineage>
</organism>
<keyword evidence="10" id="KW-1185">Reference proteome</keyword>
<name>A0A0L7QLK4_9HYME</name>
<dbReference type="AlphaFoldDB" id="A0A0L7QLK4"/>
<dbReference type="EC" id="3.1.26.4" evidence="3"/>
<dbReference type="GO" id="GO:0046872">
    <property type="term" value="F:metal ion binding"/>
    <property type="evidence" value="ECO:0007669"/>
    <property type="project" value="UniProtKB-KW"/>
</dbReference>
<evidence type="ECO:0000256" key="6">
    <source>
        <dbReference type="ARBA" id="ARBA00022759"/>
    </source>
</evidence>
<dbReference type="GO" id="GO:0043137">
    <property type="term" value="P:DNA replication, removal of RNA primer"/>
    <property type="evidence" value="ECO:0007669"/>
    <property type="project" value="TreeGrafter"/>
</dbReference>
<keyword evidence="5" id="KW-0479">Metal-binding</keyword>
<reference evidence="9 10" key="1">
    <citation type="submission" date="2015-07" db="EMBL/GenBank/DDBJ databases">
        <title>The genome of Habropoda laboriosa.</title>
        <authorList>
            <person name="Pan H."/>
            <person name="Kapheim K."/>
        </authorList>
    </citation>
    <scope>NUCLEOTIDE SEQUENCE [LARGE SCALE GENOMIC DNA]</scope>
    <source>
        <strain evidence="9">0110345459</strain>
    </source>
</reference>
<dbReference type="EMBL" id="KQ414924">
    <property type="protein sequence ID" value="KOC59429.1"/>
    <property type="molecule type" value="Genomic_DNA"/>
</dbReference>
<dbReference type="PANTHER" id="PTHR10642">
    <property type="entry name" value="RIBONUCLEASE H1"/>
    <property type="match status" value="1"/>
</dbReference>
<keyword evidence="6" id="KW-0255">Endonuclease</keyword>
<comment type="similarity">
    <text evidence="2">Belongs to the RNase H family.</text>
</comment>
<dbReference type="Proteomes" id="UP000053825">
    <property type="component" value="Unassembled WGS sequence"/>
</dbReference>
<evidence type="ECO:0000259" key="8">
    <source>
        <dbReference type="PROSITE" id="PS50879"/>
    </source>
</evidence>